<comment type="similarity">
    <text evidence="1">Belongs to the short-chain dehydrogenases/reductases (SDR) family.</text>
</comment>
<dbReference type="Pfam" id="PF13561">
    <property type="entry name" value="adh_short_C2"/>
    <property type="match status" value="1"/>
</dbReference>
<evidence type="ECO:0000313" key="4">
    <source>
        <dbReference type="Proteomes" id="UP000182057"/>
    </source>
</evidence>
<dbReference type="SUPFAM" id="SSF51735">
    <property type="entry name" value="NAD(P)-binding Rossmann-fold domains"/>
    <property type="match status" value="1"/>
</dbReference>
<dbReference type="InterPro" id="IPR036291">
    <property type="entry name" value="NAD(P)-bd_dom_sf"/>
</dbReference>
<name>A0A1D3UWW0_TANFO</name>
<reference evidence="3 4" key="1">
    <citation type="submission" date="2016-09" db="EMBL/GenBank/DDBJ databases">
        <authorList>
            <person name="Capua I."/>
            <person name="De Benedictis P."/>
            <person name="Joannis T."/>
            <person name="Lombin L.H."/>
            <person name="Cattoli G."/>
        </authorList>
    </citation>
    <scope>NUCLEOTIDE SEQUENCE [LARGE SCALE GENOMIC DNA]</scope>
    <source>
        <strain evidence="3 4">UB20</strain>
    </source>
</reference>
<dbReference type="EC" id="1.1.1.100" evidence="3"/>
<dbReference type="FunFam" id="3.40.50.720:FF:000084">
    <property type="entry name" value="Short-chain dehydrogenase reductase"/>
    <property type="match status" value="1"/>
</dbReference>
<dbReference type="EMBL" id="FMMM01000078">
    <property type="protein sequence ID" value="SCQ24428.1"/>
    <property type="molecule type" value="Genomic_DNA"/>
</dbReference>
<dbReference type="InterPro" id="IPR002347">
    <property type="entry name" value="SDR_fam"/>
</dbReference>
<keyword evidence="2 3" id="KW-0560">Oxidoreductase</keyword>
<dbReference type="PANTHER" id="PTHR43639:SF1">
    <property type="entry name" value="SHORT-CHAIN DEHYDROGENASE_REDUCTASE FAMILY PROTEIN"/>
    <property type="match status" value="1"/>
</dbReference>
<organism evidence="3 4">
    <name type="scientific">Tannerella forsythia</name>
    <name type="common">Bacteroides forsythus</name>
    <dbReference type="NCBI Taxonomy" id="28112"/>
    <lineage>
        <taxon>Bacteria</taxon>
        <taxon>Pseudomonadati</taxon>
        <taxon>Bacteroidota</taxon>
        <taxon>Bacteroidia</taxon>
        <taxon>Bacteroidales</taxon>
        <taxon>Tannerellaceae</taxon>
        <taxon>Tannerella</taxon>
    </lineage>
</organism>
<dbReference type="Proteomes" id="UP000182057">
    <property type="component" value="Unassembled WGS sequence"/>
</dbReference>
<evidence type="ECO:0000313" key="3">
    <source>
        <dbReference type="EMBL" id="SCQ24428.1"/>
    </source>
</evidence>
<accession>A0A1D3UWW0</accession>
<proteinExistence type="inferred from homology"/>
<dbReference type="GO" id="GO:0004316">
    <property type="term" value="F:3-oxoacyl-[acyl-carrier-protein] reductase (NADPH) activity"/>
    <property type="evidence" value="ECO:0007669"/>
    <property type="project" value="UniProtKB-EC"/>
</dbReference>
<dbReference type="AlphaFoldDB" id="A0A1D3UWW0"/>
<evidence type="ECO:0000256" key="2">
    <source>
        <dbReference type="ARBA" id="ARBA00023002"/>
    </source>
</evidence>
<dbReference type="RefSeq" id="WP_060831614.1">
    <property type="nucleotide sequence ID" value="NZ_CAJPTF010000038.1"/>
</dbReference>
<dbReference type="CDD" id="cd05233">
    <property type="entry name" value="SDR_c"/>
    <property type="match status" value="1"/>
</dbReference>
<protein>
    <submittedName>
        <fullName evidence="3">3-oxoacyl-[acyl-carrier-protein] reductase FabG</fullName>
        <ecNumber evidence="3">1.1.1.100</ecNumber>
    </submittedName>
</protein>
<dbReference type="PANTHER" id="PTHR43639">
    <property type="entry name" value="OXIDOREDUCTASE, SHORT-CHAIN DEHYDROGENASE/REDUCTASE FAMILY (AFU_ORTHOLOGUE AFUA_5G02870)"/>
    <property type="match status" value="1"/>
</dbReference>
<dbReference type="PRINTS" id="PR00081">
    <property type="entry name" value="GDHRDH"/>
</dbReference>
<evidence type="ECO:0000256" key="1">
    <source>
        <dbReference type="ARBA" id="ARBA00006484"/>
    </source>
</evidence>
<dbReference type="OrthoDB" id="9775296at2"/>
<dbReference type="Gene3D" id="3.40.50.720">
    <property type="entry name" value="NAD(P)-binding Rossmann-like Domain"/>
    <property type="match status" value="1"/>
</dbReference>
<sequence length="242" mass="26760">MTKQALITGGTKGIGRAIAVCLAKAGYDLLLTYNTDETTAANLAAALRKDHAVKVDMLQADITQKESIDRIENRLNDSGVKLDALVLNAGTTYRTTFEEMNLAEWERQFFANVHFPVFLLQRIVGRMQRGAAVVFTGSLMGIEPHATSLSYGVTKSAVHALTKNLVKFLTPYGVRVNAVAPGFVDTDWQKNKPVEIRRNIEAKVAMGRFCHPDEVAEIYRMLIENNYMNGSVVVVDGGYAYR</sequence>
<gene>
    <name evidence="3" type="primary">fabG_3</name>
    <name evidence="3" type="ORF">TFUB20_02498</name>
</gene>